<evidence type="ECO:0000259" key="1">
    <source>
        <dbReference type="Pfam" id="PF14470"/>
    </source>
</evidence>
<reference evidence="2 3" key="1">
    <citation type="submission" date="2018-05" db="EMBL/GenBank/DDBJ databases">
        <title>Kurthia sibirica genome sequence.</title>
        <authorList>
            <person name="Maclea K.S."/>
            <person name="Goen A.E."/>
        </authorList>
    </citation>
    <scope>NUCLEOTIDE SEQUENCE [LARGE SCALE GENOMIC DNA]</scope>
    <source>
        <strain evidence="2 3">ATCC 49154</strain>
    </source>
</reference>
<dbReference type="InterPro" id="IPR039519">
    <property type="entry name" value="YokE-like_PH"/>
</dbReference>
<dbReference type="EMBL" id="QFVR01000022">
    <property type="protein sequence ID" value="PWI24383.1"/>
    <property type="molecule type" value="Genomic_DNA"/>
</dbReference>
<protein>
    <recommendedName>
        <fullName evidence="1">YokE-like PH domain-containing protein</fullName>
    </recommendedName>
</protein>
<evidence type="ECO:0000313" key="3">
    <source>
        <dbReference type="Proteomes" id="UP000245938"/>
    </source>
</evidence>
<dbReference type="AlphaFoldDB" id="A0A2U3AIK9"/>
<organism evidence="2 3">
    <name type="scientific">Kurthia sibirica</name>
    <dbReference type="NCBI Taxonomy" id="202750"/>
    <lineage>
        <taxon>Bacteria</taxon>
        <taxon>Bacillati</taxon>
        <taxon>Bacillota</taxon>
        <taxon>Bacilli</taxon>
        <taxon>Bacillales</taxon>
        <taxon>Caryophanaceae</taxon>
        <taxon>Kurthia</taxon>
    </lineage>
</organism>
<accession>A0A2U3AIK9</accession>
<comment type="caution">
    <text evidence="2">The sequence shown here is derived from an EMBL/GenBank/DDBJ whole genome shotgun (WGS) entry which is preliminary data.</text>
</comment>
<feature type="domain" description="YokE-like PH" evidence="1">
    <location>
        <begin position="15"/>
        <end position="109"/>
    </location>
</feature>
<dbReference type="Proteomes" id="UP000245938">
    <property type="component" value="Unassembled WGS sequence"/>
</dbReference>
<evidence type="ECO:0000313" key="2">
    <source>
        <dbReference type="EMBL" id="PWI24383.1"/>
    </source>
</evidence>
<gene>
    <name evidence="2" type="ORF">DEX24_13685</name>
</gene>
<dbReference type="RefSeq" id="WP_109306977.1">
    <property type="nucleotide sequence ID" value="NZ_BJUF01000015.1"/>
</dbReference>
<keyword evidence="3" id="KW-1185">Reference proteome</keyword>
<dbReference type="OrthoDB" id="5996503at2"/>
<sequence>MNNIKQAVSLLQPHLNSGERIQKSILGMYQQLTAVNSTPKKGILCATNERLCFFSNDMEQPVTSFDYYKLEAVDLTEDQTIILTLTCNGETSIMSFIEEGDAADFNHFVLDRMEIKS</sequence>
<proteinExistence type="predicted"/>
<dbReference type="Pfam" id="PF14470">
    <property type="entry name" value="bPH_3"/>
    <property type="match status" value="1"/>
</dbReference>
<name>A0A2U3AIK9_9BACL</name>